<dbReference type="Proteomes" id="UP000265566">
    <property type="component" value="Chromosome 1"/>
</dbReference>
<reference evidence="3" key="1">
    <citation type="journal article" date="2018" name="Nat. Plants">
        <title>Whole-genome landscape of Medicago truncatula symbiotic genes.</title>
        <authorList>
            <person name="Pecrix Y."/>
            <person name="Gamas P."/>
            <person name="Carrere S."/>
        </authorList>
    </citation>
    <scope>NUCLEOTIDE SEQUENCE</scope>
    <source>
        <tissue evidence="3">Leaves</tissue>
    </source>
</reference>
<evidence type="ECO:0000313" key="3">
    <source>
        <dbReference type="EMBL" id="RHN79906.1"/>
    </source>
</evidence>
<gene>
    <name evidence="3" type="ORF">MtrunA17_Chr1g0182451</name>
</gene>
<dbReference type="InterPro" id="IPR001810">
    <property type="entry name" value="F-box_dom"/>
</dbReference>
<dbReference type="InterPro" id="IPR036047">
    <property type="entry name" value="F-box-like_dom_sf"/>
</dbReference>
<dbReference type="EMBL" id="PSQE01000001">
    <property type="protein sequence ID" value="RHN79906.1"/>
    <property type="molecule type" value="Genomic_DNA"/>
</dbReference>
<accession>A0A396JNN9</accession>
<dbReference type="Pfam" id="PF00646">
    <property type="entry name" value="F-box"/>
    <property type="match status" value="1"/>
</dbReference>
<proteinExistence type="predicted"/>
<feature type="domain" description="F-box" evidence="2">
    <location>
        <begin position="1"/>
        <end position="43"/>
    </location>
</feature>
<keyword evidence="1" id="KW-0812">Transmembrane</keyword>
<protein>
    <submittedName>
        <fullName evidence="3">Putative F-box domain-containing protein</fullName>
    </submittedName>
</protein>
<dbReference type="PANTHER" id="PTHR31672:SF13">
    <property type="entry name" value="F-BOX PROTEIN CPR30-LIKE"/>
    <property type="match status" value="1"/>
</dbReference>
<dbReference type="Gene3D" id="1.20.1280.50">
    <property type="match status" value="1"/>
</dbReference>
<evidence type="ECO:0000256" key="1">
    <source>
        <dbReference type="SAM" id="Phobius"/>
    </source>
</evidence>
<comment type="caution">
    <text evidence="3">The sequence shown here is derived from an EMBL/GenBank/DDBJ whole genome shotgun (WGS) entry which is preliminary data.</text>
</comment>
<organism evidence="3">
    <name type="scientific">Medicago truncatula</name>
    <name type="common">Barrel medic</name>
    <name type="synonym">Medicago tribuloides</name>
    <dbReference type="NCBI Taxonomy" id="3880"/>
    <lineage>
        <taxon>Eukaryota</taxon>
        <taxon>Viridiplantae</taxon>
        <taxon>Streptophyta</taxon>
        <taxon>Embryophyta</taxon>
        <taxon>Tracheophyta</taxon>
        <taxon>Spermatophyta</taxon>
        <taxon>Magnoliopsida</taxon>
        <taxon>eudicotyledons</taxon>
        <taxon>Gunneridae</taxon>
        <taxon>Pentapetalae</taxon>
        <taxon>rosids</taxon>
        <taxon>fabids</taxon>
        <taxon>Fabales</taxon>
        <taxon>Fabaceae</taxon>
        <taxon>Papilionoideae</taxon>
        <taxon>50 kb inversion clade</taxon>
        <taxon>NPAAA clade</taxon>
        <taxon>Hologalegina</taxon>
        <taxon>IRL clade</taxon>
        <taxon>Trifolieae</taxon>
        <taxon>Medicago</taxon>
    </lineage>
</organism>
<dbReference type="InterPro" id="IPR050796">
    <property type="entry name" value="SCF_F-box_component"/>
</dbReference>
<dbReference type="PROSITE" id="PS50181">
    <property type="entry name" value="FBOX"/>
    <property type="match status" value="1"/>
</dbReference>
<dbReference type="PANTHER" id="PTHR31672">
    <property type="entry name" value="BNACNNG10540D PROTEIN"/>
    <property type="match status" value="1"/>
</dbReference>
<dbReference type="SUPFAM" id="SSF81383">
    <property type="entry name" value="F-box domain"/>
    <property type="match status" value="1"/>
</dbReference>
<dbReference type="Gramene" id="rna3761">
    <property type="protein sequence ID" value="RHN79906.1"/>
    <property type="gene ID" value="gene3761"/>
</dbReference>
<dbReference type="AlphaFoldDB" id="A0A396JNN9"/>
<evidence type="ECO:0000259" key="2">
    <source>
        <dbReference type="PROSITE" id="PS50181"/>
    </source>
</evidence>
<feature type="transmembrane region" description="Helical" evidence="1">
    <location>
        <begin position="86"/>
        <end position="108"/>
    </location>
</feature>
<keyword evidence="1" id="KW-1133">Transmembrane helix</keyword>
<dbReference type="SMART" id="SM00256">
    <property type="entry name" value="FBOX"/>
    <property type="match status" value="1"/>
</dbReference>
<keyword evidence="1" id="KW-0472">Membrane</keyword>
<sequence length="300" mass="34573">MADLPPEIITGIISLLPVQSLLRFRSTSKSLQSLIDSHNFIKLHLRNSLNRFLILRHNSDFYQINDFSNLTTRIKLNLPFKIPNNFISLFGSCNGLLCISINVGIAFWNPNIRKHRIIPNLPIQTPALSKPNTIHVGFCVHGFGFDPLTDDYKLSESLVSSNYTTTLMIHMLHSSARKRTPGKYFLLIVNYQTSKIDVWLMKEYGCRDSWRKLFTLVRSCFTLQLESLRPLGYSSDGSMVLFEVDHEKLFWYDLKSEHVNYVEGIPNLNEAMICVGSLVPPSFPRNENRTSKRRYFLLIV</sequence>
<name>A0A396JNN9_MEDTR</name>